<evidence type="ECO:0000313" key="3">
    <source>
        <dbReference type="Proteomes" id="UP000708347"/>
    </source>
</evidence>
<name>A0ABX2JYH0_9MYCO</name>
<dbReference type="Pfam" id="PF08924">
    <property type="entry name" value="Rv2525c_GlyHyd-like"/>
    <property type="match status" value="1"/>
</dbReference>
<proteinExistence type="predicted"/>
<accession>A0ABX2JYH0</accession>
<dbReference type="EMBL" id="VBSB01000021">
    <property type="protein sequence ID" value="NTY62784.1"/>
    <property type="molecule type" value="Genomic_DNA"/>
</dbReference>
<dbReference type="InterPro" id="IPR006311">
    <property type="entry name" value="TAT_signal"/>
</dbReference>
<dbReference type="PROSITE" id="PS51318">
    <property type="entry name" value="TAT"/>
    <property type="match status" value="1"/>
</dbReference>
<evidence type="ECO:0000313" key="2">
    <source>
        <dbReference type="EMBL" id="NTY62784.1"/>
    </source>
</evidence>
<sequence>MTPAASRRDVFKFALAAVAGTTAVAALGAPKASADGLRLIDFAVRQVAPEQIKAAGYDGALVYVSELRPGATFDFKPVTREYTDGLIAAGLHVVSIYQFGKPGWPTPSDFTRGYDGGVADAQIALRLHGAAGGPNSAPIFFSVDEDIAADTWKSTAIQWFRGINSVMGVERTGIYGGARQCGWAIGDGVVGHSTTPGYRWAWQTRAWSGGVREPAAVLFQREVVTASDPGAIIDGVSVDVDDVLAADFGQWDLAR</sequence>
<dbReference type="InterPro" id="IPR015020">
    <property type="entry name" value="Rv2525c-like_Glyco_Hydro-like"/>
</dbReference>
<protein>
    <submittedName>
        <fullName evidence="2">DUF1906 domain-containing protein</fullName>
    </submittedName>
</protein>
<keyword evidence="3" id="KW-1185">Reference proteome</keyword>
<feature type="domain" description="Rv2525c-like glycoside hydrolase-like" evidence="1">
    <location>
        <begin position="51"/>
        <end position="242"/>
    </location>
</feature>
<organism evidence="2 3">
    <name type="scientific">Mycolicibacterium sphagni</name>
    <dbReference type="NCBI Taxonomy" id="1786"/>
    <lineage>
        <taxon>Bacteria</taxon>
        <taxon>Bacillati</taxon>
        <taxon>Actinomycetota</taxon>
        <taxon>Actinomycetes</taxon>
        <taxon>Mycobacteriales</taxon>
        <taxon>Mycobacteriaceae</taxon>
        <taxon>Mycolicibacterium</taxon>
    </lineage>
</organism>
<reference evidence="2 3" key="1">
    <citation type="submission" date="2019-05" db="EMBL/GenBank/DDBJ databases">
        <title>Mycolicibacterium sphagni ENV482 genome assembly.</title>
        <authorList>
            <person name="Chen W."/>
            <person name="Faulkner N.W."/>
            <person name="Hyman M.R."/>
        </authorList>
    </citation>
    <scope>NUCLEOTIDE SEQUENCE [LARGE SCALE GENOMIC DNA]</scope>
    <source>
        <strain evidence="2 3">ENV482</strain>
    </source>
</reference>
<gene>
    <name evidence="2" type="ORF">FEG63_24935</name>
</gene>
<dbReference type="Proteomes" id="UP000708347">
    <property type="component" value="Unassembled WGS sequence"/>
</dbReference>
<dbReference type="RefSeq" id="WP_174400488.1">
    <property type="nucleotide sequence ID" value="NZ_VBSB01000021.1"/>
</dbReference>
<comment type="caution">
    <text evidence="2">The sequence shown here is derived from an EMBL/GenBank/DDBJ whole genome shotgun (WGS) entry which is preliminary data.</text>
</comment>
<dbReference type="SUPFAM" id="SSF51445">
    <property type="entry name" value="(Trans)glycosidases"/>
    <property type="match status" value="1"/>
</dbReference>
<dbReference type="InterPro" id="IPR017853">
    <property type="entry name" value="GH"/>
</dbReference>
<evidence type="ECO:0000259" key="1">
    <source>
        <dbReference type="Pfam" id="PF08924"/>
    </source>
</evidence>
<dbReference type="Gene3D" id="3.20.20.80">
    <property type="entry name" value="Glycosidases"/>
    <property type="match status" value="1"/>
</dbReference>